<reference evidence="8" key="3">
    <citation type="submission" date="2020-09" db="EMBL/GenBank/DDBJ databases">
        <authorList>
            <consortium name="NCBI Pathogen Detection Project"/>
        </authorList>
    </citation>
    <scope>NUCLEOTIDE SEQUENCE</scope>
    <source>
        <strain evidence="9">91871</strain>
        <strain evidence="8">O50</strain>
    </source>
</reference>
<evidence type="ECO:0000313" key="6">
    <source>
        <dbReference type="EMBL" id="EMM7460971.1"/>
    </source>
</evidence>
<gene>
    <name evidence="8" type="primary">uxuR</name>
    <name evidence="10" type="ORF">HV178_26685</name>
    <name evidence="8" type="ORF">I9Y29_005190</name>
    <name evidence="9" type="ORF">KV121_005467</name>
    <name evidence="6" type="ORF">P7U51_005586</name>
    <name evidence="7" type="ORF">PQQ21_005433</name>
    <name evidence="5" type="ORF">SGX49_005414</name>
</gene>
<dbReference type="NCBIfam" id="NF007588">
    <property type="entry name" value="PRK10225.1"/>
    <property type="match status" value="1"/>
</dbReference>
<dbReference type="SUPFAM" id="SSF48008">
    <property type="entry name" value="GntR ligand-binding domain-like"/>
    <property type="match status" value="1"/>
</dbReference>
<dbReference type="SUPFAM" id="SSF46785">
    <property type="entry name" value="Winged helix' DNA-binding domain"/>
    <property type="match status" value="1"/>
</dbReference>
<dbReference type="Proteomes" id="UP001279522">
    <property type="component" value="Unassembled WGS sequence"/>
</dbReference>
<organism evidence="8">
    <name type="scientific">Citrobacter freundii</name>
    <dbReference type="NCBI Taxonomy" id="546"/>
    <lineage>
        <taxon>Bacteria</taxon>
        <taxon>Pseudomonadati</taxon>
        <taxon>Pseudomonadota</taxon>
        <taxon>Gammaproteobacteria</taxon>
        <taxon>Enterobacterales</taxon>
        <taxon>Enterobacteriaceae</taxon>
        <taxon>Citrobacter</taxon>
        <taxon>Citrobacter freundii complex</taxon>
    </lineage>
</organism>
<dbReference type="Pfam" id="PF00392">
    <property type="entry name" value="GntR"/>
    <property type="match status" value="1"/>
</dbReference>
<evidence type="ECO:0000313" key="9">
    <source>
        <dbReference type="EMBL" id="HBH7045291.1"/>
    </source>
</evidence>
<dbReference type="Proteomes" id="UP001169574">
    <property type="component" value="Unassembled WGS sequence"/>
</dbReference>
<dbReference type="InterPro" id="IPR036390">
    <property type="entry name" value="WH_DNA-bd_sf"/>
</dbReference>
<dbReference type="InterPro" id="IPR000524">
    <property type="entry name" value="Tscrpt_reg_HTH_GntR"/>
</dbReference>
<reference evidence="11" key="2">
    <citation type="submission" date="2020-06" db="EMBL/GenBank/DDBJ databases">
        <title>REHAB project genomes.</title>
        <authorList>
            <person name="Shaw L.P."/>
        </authorList>
    </citation>
    <scope>NUCLEOTIDE SEQUENCE [LARGE SCALE GENOMIC DNA]</scope>
    <source>
        <strain evidence="11">RHBSTW-00370</strain>
        <plasmid evidence="11">prhbstw-00370_3</plasmid>
    </source>
</reference>
<dbReference type="Gene3D" id="1.10.10.10">
    <property type="entry name" value="Winged helix-like DNA-binding domain superfamily/Winged helix DNA-binding domain"/>
    <property type="match status" value="1"/>
</dbReference>
<dbReference type="Proteomes" id="UP000885148">
    <property type="component" value="Unassembled WGS sequence"/>
</dbReference>
<dbReference type="SMART" id="SM00895">
    <property type="entry name" value="FCD"/>
    <property type="match status" value="1"/>
</dbReference>
<dbReference type="EMBL" id="DACSXJ010000069">
    <property type="protein sequence ID" value="HAT3900688.1"/>
    <property type="molecule type" value="Genomic_DNA"/>
</dbReference>
<dbReference type="GO" id="GO:0003700">
    <property type="term" value="F:DNA-binding transcription factor activity"/>
    <property type="evidence" value="ECO:0007669"/>
    <property type="project" value="InterPro"/>
</dbReference>
<evidence type="ECO:0000313" key="7">
    <source>
        <dbReference type="EMBL" id="EMN4148061.1"/>
    </source>
</evidence>
<reference evidence="10" key="4">
    <citation type="journal article" date="2021" name="Microb. Genom.">
        <title>A genomic epidemiological study shows that prevalence of antimicrobial resistance in Enterobacterales is associated with the livestock host, as well as antimicrobial usage.</title>
        <authorList>
            <person name="AbuOun M."/>
            <person name="Jones H."/>
            <person name="Stubberfield E."/>
            <person name="Gilson D."/>
            <person name="Shaw L.P."/>
            <person name="Hubbard A.T.M."/>
            <person name="Chau K.K."/>
            <person name="Sebra R."/>
            <person name="Peto T.E.A."/>
            <person name="Crook D.W."/>
            <person name="Read D.S."/>
            <person name="Gweon H.S."/>
            <person name="Walker A.S."/>
            <person name="Stoesser N."/>
            <person name="Smith R.P."/>
            <person name="Anjum M.F."/>
            <person name="On Behalf Of The Rehab Consortium."/>
        </authorList>
    </citation>
    <scope>NUCLEOTIDE SEQUENCE</scope>
    <source>
        <strain evidence="10">RHBSTW-00370</strain>
    </source>
</reference>
<dbReference type="EMBL" id="ABLGCN030000039">
    <property type="protein sequence ID" value="EMM7460971.1"/>
    <property type="molecule type" value="Genomic_DNA"/>
</dbReference>
<keyword evidence="3" id="KW-0804">Transcription</keyword>
<name>A0A443Y0C5_CITFR</name>
<dbReference type="GO" id="GO:0003677">
    <property type="term" value="F:DNA binding"/>
    <property type="evidence" value="ECO:0007669"/>
    <property type="project" value="UniProtKB-KW"/>
</dbReference>
<dbReference type="Proteomes" id="UP000855471">
    <property type="component" value="Unassembled WGS sequence"/>
</dbReference>
<evidence type="ECO:0000313" key="10">
    <source>
        <dbReference type="EMBL" id="QLV33551.1"/>
    </source>
</evidence>
<dbReference type="InterPro" id="IPR008920">
    <property type="entry name" value="TF_FadR/GntR_C"/>
</dbReference>
<geneLocation type="plasmid" evidence="10">
    <name>pRHBSTW-00370_3</name>
</geneLocation>
<dbReference type="InterPro" id="IPR011711">
    <property type="entry name" value="GntR_C"/>
</dbReference>
<keyword evidence="1" id="KW-0805">Transcription regulation</keyword>
<dbReference type="PRINTS" id="PR00035">
    <property type="entry name" value="HTHGNTR"/>
</dbReference>
<evidence type="ECO:0000256" key="2">
    <source>
        <dbReference type="ARBA" id="ARBA00023125"/>
    </source>
</evidence>
<dbReference type="Proteomes" id="UP000512222">
    <property type="component" value="Plasmid pRHBSTW-00370_3"/>
</dbReference>
<dbReference type="Pfam" id="PF07729">
    <property type="entry name" value="FCD"/>
    <property type="match status" value="1"/>
</dbReference>
<protein>
    <submittedName>
        <fullName evidence="8">Uxu operon transcriptional regulator</fullName>
    </submittedName>
</protein>
<keyword evidence="10" id="KW-0614">Plasmid</keyword>
<dbReference type="SMART" id="SM00345">
    <property type="entry name" value="HTH_GNTR"/>
    <property type="match status" value="1"/>
</dbReference>
<evidence type="ECO:0000313" key="8">
    <source>
        <dbReference type="EMBL" id="HAT3900688.1"/>
    </source>
</evidence>
<accession>A0A443Y0C5</accession>
<dbReference type="EMBL" id="DAESCB010000045">
    <property type="protein sequence ID" value="HBH7045291.1"/>
    <property type="molecule type" value="Genomic_DNA"/>
</dbReference>
<feature type="domain" description="HTH gntR-type" evidence="4">
    <location>
        <begin position="8"/>
        <end position="76"/>
    </location>
</feature>
<dbReference type="EMBL" id="ABKLER030000054">
    <property type="protein sequence ID" value="EMN4148061.1"/>
    <property type="molecule type" value="Genomic_DNA"/>
</dbReference>
<evidence type="ECO:0000313" key="11">
    <source>
        <dbReference type="Proteomes" id="UP000512222"/>
    </source>
</evidence>
<dbReference type="InterPro" id="IPR036388">
    <property type="entry name" value="WH-like_DNA-bd_sf"/>
</dbReference>
<proteinExistence type="predicted"/>
<sequence>MKQALFQQRPYQEVGSMLRLMIIEKKYAVGGRLPPEREIADMLEVSRTVVREALIMLEIEGIVEVRRGAGIFVVRIPDGKEGVVRDEESSDENTPNQCNDAGPFELLQARQLLESNIAEFAALQATREDIIKMRRALQLQEEGAVSDDHEVGDMQFHLAIAEATHNSMLVELFKQSWQWRVNNPMWIQLHLHLRDTQYRKEWLVDHKQILAALIKKDARAAKLAMWQHLENVKNRLLELSDFDDLNFDGYLFESWPLRDANA</sequence>
<evidence type="ECO:0000256" key="1">
    <source>
        <dbReference type="ARBA" id="ARBA00023015"/>
    </source>
</evidence>
<dbReference type="Gene3D" id="1.20.120.530">
    <property type="entry name" value="GntR ligand-binding domain-like"/>
    <property type="match status" value="1"/>
</dbReference>
<dbReference type="CDD" id="cd07377">
    <property type="entry name" value="WHTH_GntR"/>
    <property type="match status" value="1"/>
</dbReference>
<dbReference type="PANTHER" id="PTHR43537">
    <property type="entry name" value="TRANSCRIPTIONAL REGULATOR, GNTR FAMILY"/>
    <property type="match status" value="1"/>
</dbReference>
<dbReference type="PROSITE" id="PS50949">
    <property type="entry name" value="HTH_GNTR"/>
    <property type="match status" value="1"/>
</dbReference>
<reference evidence="8" key="1">
    <citation type="journal article" date="2018" name="Genome Biol.">
        <title>SKESA: strategic k-mer extension for scrupulous assemblies.</title>
        <authorList>
            <person name="Souvorov A."/>
            <person name="Agarwala R."/>
            <person name="Lipman D.J."/>
        </authorList>
    </citation>
    <scope>NUCLEOTIDE SEQUENCE</scope>
    <source>
        <strain evidence="9">91871</strain>
        <strain evidence="8">O50</strain>
    </source>
</reference>
<dbReference type="RefSeq" id="WP_032430963.1">
    <property type="nucleotide sequence ID" value="NZ_CAKNEP010000033.1"/>
</dbReference>
<dbReference type="AlphaFoldDB" id="A0A443Y0C5"/>
<dbReference type="PANTHER" id="PTHR43537:SF5">
    <property type="entry name" value="UXU OPERON TRANSCRIPTIONAL REGULATOR"/>
    <property type="match status" value="1"/>
</dbReference>
<evidence type="ECO:0000313" key="5">
    <source>
        <dbReference type="EMBL" id="ELV3682900.1"/>
    </source>
</evidence>
<keyword evidence="2" id="KW-0238">DNA-binding</keyword>
<geneLocation type="plasmid" evidence="11">
    <name>prhbstw-00370_3</name>
</geneLocation>
<dbReference type="GeneID" id="86978936"/>
<dbReference type="EMBL" id="CP056575">
    <property type="protein sequence ID" value="QLV33551.1"/>
    <property type="molecule type" value="Genomic_DNA"/>
</dbReference>
<evidence type="ECO:0000259" key="4">
    <source>
        <dbReference type="PROSITE" id="PS50949"/>
    </source>
</evidence>
<evidence type="ECO:0000256" key="3">
    <source>
        <dbReference type="ARBA" id="ARBA00023163"/>
    </source>
</evidence>
<dbReference type="EMBL" id="ABOSXX010000066">
    <property type="protein sequence ID" value="ELV3682900.1"/>
    <property type="molecule type" value="Genomic_DNA"/>
</dbReference>
<reference evidence="5" key="5">
    <citation type="submission" date="2023-05" db="EMBL/GenBank/DDBJ databases">
        <authorList>
            <consortium name="Clinical and Environmental Microbiology Branch: Whole genome sequencing antimicrobial resistance pathogens in the healthcare setting"/>
        </authorList>
    </citation>
    <scope>NUCLEOTIDE SEQUENCE</scope>
    <source>
        <strain evidence="7">2023GN-00102</strain>
        <strain evidence="5">2023GN-00287</strain>
        <strain evidence="6">Whole organism</strain>
    </source>
</reference>